<name>A0A5N6RVT0_9ROSI</name>
<comment type="subcellular location">
    <subcellularLocation>
        <location evidence="1">Membrane</location>
        <topology evidence="1">Multi-pass membrane protein</topology>
    </subcellularLocation>
</comment>
<sequence>MFRISNTVVGILNCCTLMVGLAAISASAYFHLNGGATGCQKVLQTPLLALGLAFFVLSLLGLVGGCCRLNSVLYVYLALVFLIILGLIAFTIFALLVTNKGVGQVVSGRGYKEYRLTDFSHWLQRYVLNAHNWDRIRTCLIDAHVCNNGTHHNPPFRHFYINNLYLIQSGCCKPPSYCGFIYKNESVWDVPKSGPAVGDSDCTSWSNEQEKLCFECKSCKVGVLGNMRKEWRHLAIFNTSLLVLLIFVYSIGCCATRNNRSDFKYPRHNRGNP</sequence>
<dbReference type="PANTHER" id="PTHR32191">
    <property type="entry name" value="TETRASPANIN-8-RELATED"/>
    <property type="match status" value="1"/>
</dbReference>
<reference evidence="7 8" key="1">
    <citation type="submission" date="2019-06" db="EMBL/GenBank/DDBJ databases">
        <title>A chromosomal-level reference genome of Carpinus fangiana (Coryloideae, Betulaceae).</title>
        <authorList>
            <person name="Yang X."/>
            <person name="Wang Z."/>
            <person name="Zhang L."/>
            <person name="Hao G."/>
            <person name="Liu J."/>
            <person name="Yang Y."/>
        </authorList>
    </citation>
    <scope>NUCLEOTIDE SEQUENCE [LARGE SCALE GENOMIC DNA]</scope>
    <source>
        <strain evidence="7">Cfa_2016G</strain>
        <tissue evidence="7">Leaf</tissue>
    </source>
</reference>
<evidence type="ECO:0000313" key="8">
    <source>
        <dbReference type="Proteomes" id="UP000327013"/>
    </source>
</evidence>
<proteinExistence type="inferred from homology"/>
<dbReference type="EMBL" id="CM017328">
    <property type="protein sequence ID" value="KAE8125014.1"/>
    <property type="molecule type" value="Genomic_DNA"/>
</dbReference>
<accession>A0A5N6RVT0</accession>
<evidence type="ECO:0000256" key="5">
    <source>
        <dbReference type="ARBA" id="ARBA00023136"/>
    </source>
</evidence>
<protein>
    <recommendedName>
        <fullName evidence="9">Tetraspanin</fullName>
    </recommendedName>
</protein>
<evidence type="ECO:0000256" key="2">
    <source>
        <dbReference type="ARBA" id="ARBA00006840"/>
    </source>
</evidence>
<dbReference type="GO" id="GO:0016020">
    <property type="term" value="C:membrane"/>
    <property type="evidence" value="ECO:0007669"/>
    <property type="project" value="UniProtKB-SubCell"/>
</dbReference>
<keyword evidence="8" id="KW-1185">Reference proteome</keyword>
<dbReference type="AlphaFoldDB" id="A0A5N6RVT0"/>
<evidence type="ECO:0000256" key="3">
    <source>
        <dbReference type="ARBA" id="ARBA00022692"/>
    </source>
</evidence>
<evidence type="ECO:0008006" key="9">
    <source>
        <dbReference type="Google" id="ProtNLM"/>
    </source>
</evidence>
<keyword evidence="3 6" id="KW-0812">Transmembrane</keyword>
<dbReference type="GO" id="GO:0009734">
    <property type="term" value="P:auxin-activated signaling pathway"/>
    <property type="evidence" value="ECO:0007669"/>
    <property type="project" value="InterPro"/>
</dbReference>
<evidence type="ECO:0000313" key="7">
    <source>
        <dbReference type="EMBL" id="KAE8125014.1"/>
    </source>
</evidence>
<dbReference type="InterPro" id="IPR018499">
    <property type="entry name" value="Tetraspanin/Peripherin"/>
</dbReference>
<evidence type="ECO:0000256" key="4">
    <source>
        <dbReference type="ARBA" id="ARBA00022989"/>
    </source>
</evidence>
<feature type="transmembrane region" description="Helical" evidence="6">
    <location>
        <begin position="234"/>
        <end position="252"/>
    </location>
</feature>
<feature type="transmembrane region" description="Helical" evidence="6">
    <location>
        <begin position="42"/>
        <end position="62"/>
    </location>
</feature>
<dbReference type="Pfam" id="PF00335">
    <property type="entry name" value="Tetraspanin"/>
    <property type="match status" value="1"/>
</dbReference>
<feature type="transmembrane region" description="Helical" evidence="6">
    <location>
        <begin position="74"/>
        <end position="97"/>
    </location>
</feature>
<dbReference type="Proteomes" id="UP000327013">
    <property type="component" value="Chromosome 8"/>
</dbReference>
<dbReference type="OrthoDB" id="672773at2759"/>
<keyword evidence="4 6" id="KW-1133">Transmembrane helix</keyword>
<evidence type="ECO:0000256" key="1">
    <source>
        <dbReference type="ARBA" id="ARBA00004141"/>
    </source>
</evidence>
<gene>
    <name evidence="7" type="ORF">FH972_019852</name>
</gene>
<evidence type="ECO:0000256" key="6">
    <source>
        <dbReference type="SAM" id="Phobius"/>
    </source>
</evidence>
<organism evidence="7 8">
    <name type="scientific">Carpinus fangiana</name>
    <dbReference type="NCBI Taxonomy" id="176857"/>
    <lineage>
        <taxon>Eukaryota</taxon>
        <taxon>Viridiplantae</taxon>
        <taxon>Streptophyta</taxon>
        <taxon>Embryophyta</taxon>
        <taxon>Tracheophyta</taxon>
        <taxon>Spermatophyta</taxon>
        <taxon>Magnoliopsida</taxon>
        <taxon>eudicotyledons</taxon>
        <taxon>Gunneridae</taxon>
        <taxon>Pentapetalae</taxon>
        <taxon>rosids</taxon>
        <taxon>fabids</taxon>
        <taxon>Fagales</taxon>
        <taxon>Betulaceae</taxon>
        <taxon>Carpinus</taxon>
    </lineage>
</organism>
<feature type="transmembrane region" description="Helical" evidence="6">
    <location>
        <begin position="6"/>
        <end position="30"/>
    </location>
</feature>
<keyword evidence="5 6" id="KW-0472">Membrane</keyword>
<dbReference type="InterPro" id="IPR044991">
    <property type="entry name" value="TET_plant"/>
</dbReference>
<comment type="similarity">
    <text evidence="2">Belongs to the tetraspanin (TM4SF) family.</text>
</comment>